<dbReference type="PROSITE" id="PS51176">
    <property type="entry name" value="PDH_ADH"/>
    <property type="match status" value="1"/>
</dbReference>
<dbReference type="GO" id="GO:0006571">
    <property type="term" value="P:tyrosine biosynthetic process"/>
    <property type="evidence" value="ECO:0007669"/>
    <property type="project" value="InterPro"/>
</dbReference>
<dbReference type="Gene3D" id="1.10.3660.10">
    <property type="entry name" value="6-phosphogluconate dehydrogenase C-terminal like domain"/>
    <property type="match status" value="1"/>
</dbReference>
<dbReference type="InParanoid" id="A0A3N1HT06"/>
<dbReference type="GO" id="GO:0070403">
    <property type="term" value="F:NAD+ binding"/>
    <property type="evidence" value="ECO:0007669"/>
    <property type="project" value="InterPro"/>
</dbReference>
<dbReference type="NCBIfam" id="NF005111">
    <property type="entry name" value="PRK06545.2-3"/>
    <property type="match status" value="1"/>
</dbReference>
<reference evidence="4 5" key="1">
    <citation type="journal article" date="2015" name="Stand. Genomic Sci.">
        <title>Genomic Encyclopedia of Bacterial and Archaeal Type Strains, Phase III: the genomes of soil and plant-associated and newly described type strains.</title>
        <authorList>
            <person name="Whitman W.B."/>
            <person name="Woyke T."/>
            <person name="Klenk H.P."/>
            <person name="Zhou Y."/>
            <person name="Lilburn T.G."/>
            <person name="Beck B.J."/>
            <person name="De Vos P."/>
            <person name="Vandamme P."/>
            <person name="Eisen J.A."/>
            <person name="Garrity G."/>
            <person name="Hugenholtz P."/>
            <person name="Kyrpides N.C."/>
        </authorList>
    </citation>
    <scope>NUCLEOTIDE SEQUENCE [LARGE SCALE GENOMIC DNA]</scope>
    <source>
        <strain evidence="4 5">CECT 7306</strain>
    </source>
</reference>
<sequence>MSAVPDAAAPARTRGTVLVVGAGLLGASAGLALRARGVDVALDDPSPTARALARDVGAGRLAGPDEDPDLVLVAAPPDVTADVVAARLLAHPRAVVTDVASVKGAVLQGVATALERAGADPAEARRYVGGHPMAGRERSGATSARPDLFVGRPWVLVPPAAGARADGGPDPLERVRALVDDCRGVPVVMAADEHDEAVAVVSHVPQVAASLVAARLLDARDEAVALAGQGLRDVTRIAASDPRLWVQILGANAAPVARALHALRDDLDEVLGALDALAADTPATADVAPAGPVDGAVGARARVARAIDAGGAGVARVPGKHGRAPVPYEVVVVLVPDEPGRLAQLLHDVGDIGVNLEDLVLEHAQGRPVGLAEISVLPAERPRLEAELPRRGWRVAG</sequence>
<dbReference type="FunCoup" id="A0A3N1HT06">
    <property type="interactions" value="93"/>
</dbReference>
<dbReference type="NCBIfam" id="NF005112">
    <property type="entry name" value="PRK06545.2-4"/>
    <property type="match status" value="1"/>
</dbReference>
<name>A0A3N1HT06_9ACTN</name>
<evidence type="ECO:0000256" key="2">
    <source>
        <dbReference type="ARBA" id="ARBA00023002"/>
    </source>
</evidence>
<evidence type="ECO:0000259" key="3">
    <source>
        <dbReference type="PROSITE" id="PS51176"/>
    </source>
</evidence>
<dbReference type="PANTHER" id="PTHR21363">
    <property type="entry name" value="PREPHENATE DEHYDROGENASE"/>
    <property type="match status" value="1"/>
</dbReference>
<feature type="domain" description="Prephenate/arogenate dehydrogenase" evidence="3">
    <location>
        <begin position="15"/>
        <end position="308"/>
    </location>
</feature>
<protein>
    <submittedName>
        <fullName evidence="4">Prephenate dehydrogenase</fullName>
    </submittedName>
</protein>
<proteinExistence type="inferred from homology"/>
<dbReference type="InterPro" id="IPR036291">
    <property type="entry name" value="NAD(P)-bd_dom_sf"/>
</dbReference>
<dbReference type="Gene3D" id="3.40.50.720">
    <property type="entry name" value="NAD(P)-binding Rossmann-like Domain"/>
    <property type="match status" value="1"/>
</dbReference>
<dbReference type="InterPro" id="IPR046826">
    <property type="entry name" value="PDH_N"/>
</dbReference>
<dbReference type="EMBL" id="RJKN01000001">
    <property type="protein sequence ID" value="ROP45617.1"/>
    <property type="molecule type" value="Genomic_DNA"/>
</dbReference>
<keyword evidence="2" id="KW-0560">Oxidoreductase</keyword>
<evidence type="ECO:0000313" key="4">
    <source>
        <dbReference type="EMBL" id="ROP45617.1"/>
    </source>
</evidence>
<dbReference type="InterPro" id="IPR003099">
    <property type="entry name" value="Prephen_DH"/>
</dbReference>
<comment type="similarity">
    <text evidence="1">Belongs to the prephenate/arogenate dehydrogenase family.</text>
</comment>
<dbReference type="GO" id="GO:0004665">
    <property type="term" value="F:prephenate dehydrogenase (NADP+) activity"/>
    <property type="evidence" value="ECO:0007669"/>
    <property type="project" value="InterPro"/>
</dbReference>
<dbReference type="InterPro" id="IPR046825">
    <property type="entry name" value="PDH_C"/>
</dbReference>
<dbReference type="RefSeq" id="WP_123378360.1">
    <property type="nucleotide sequence ID" value="NZ_RJKN01000001.1"/>
</dbReference>
<dbReference type="SUPFAM" id="SSF51735">
    <property type="entry name" value="NAD(P)-binding Rossmann-fold domains"/>
    <property type="match status" value="1"/>
</dbReference>
<dbReference type="InterPro" id="IPR008927">
    <property type="entry name" value="6-PGluconate_DH-like_C_sf"/>
</dbReference>
<dbReference type="InterPro" id="IPR050812">
    <property type="entry name" value="Preph/Arog_dehydrog"/>
</dbReference>
<gene>
    <name evidence="4" type="ORF">EDC03_0222</name>
</gene>
<dbReference type="SUPFAM" id="SSF48179">
    <property type="entry name" value="6-phosphogluconate dehydrogenase C-terminal domain-like"/>
    <property type="match status" value="1"/>
</dbReference>
<dbReference type="AlphaFoldDB" id="A0A3N1HT06"/>
<evidence type="ECO:0000313" key="5">
    <source>
        <dbReference type="Proteomes" id="UP000276232"/>
    </source>
</evidence>
<comment type="caution">
    <text evidence="4">The sequence shown here is derived from an EMBL/GenBank/DDBJ whole genome shotgun (WGS) entry which is preliminary data.</text>
</comment>
<dbReference type="PANTHER" id="PTHR21363:SF0">
    <property type="entry name" value="PREPHENATE DEHYDROGENASE [NADP(+)]"/>
    <property type="match status" value="1"/>
</dbReference>
<dbReference type="Proteomes" id="UP000276232">
    <property type="component" value="Unassembled WGS sequence"/>
</dbReference>
<dbReference type="OrthoDB" id="9802008at2"/>
<dbReference type="Pfam" id="PF02153">
    <property type="entry name" value="PDH_N"/>
    <property type="match status" value="1"/>
</dbReference>
<evidence type="ECO:0000256" key="1">
    <source>
        <dbReference type="ARBA" id="ARBA00007964"/>
    </source>
</evidence>
<dbReference type="Pfam" id="PF20463">
    <property type="entry name" value="PDH_C"/>
    <property type="match status" value="1"/>
</dbReference>
<dbReference type="GO" id="GO:0008977">
    <property type="term" value="F:prephenate dehydrogenase (NAD+) activity"/>
    <property type="evidence" value="ECO:0007669"/>
    <property type="project" value="InterPro"/>
</dbReference>
<organism evidence="4 5">
    <name type="scientific">Pseudokineococcus lusitanus</name>
    <dbReference type="NCBI Taxonomy" id="763993"/>
    <lineage>
        <taxon>Bacteria</taxon>
        <taxon>Bacillati</taxon>
        <taxon>Actinomycetota</taxon>
        <taxon>Actinomycetes</taxon>
        <taxon>Kineosporiales</taxon>
        <taxon>Kineosporiaceae</taxon>
        <taxon>Pseudokineococcus</taxon>
    </lineage>
</organism>
<accession>A0A3N1HT06</accession>
<keyword evidence="5" id="KW-1185">Reference proteome</keyword>